<organism evidence="3 4">
    <name type="scientific">Streptomyces bottropensis ATCC 25435</name>
    <dbReference type="NCBI Taxonomy" id="1054862"/>
    <lineage>
        <taxon>Bacteria</taxon>
        <taxon>Bacillati</taxon>
        <taxon>Actinomycetota</taxon>
        <taxon>Actinomycetes</taxon>
        <taxon>Kitasatosporales</taxon>
        <taxon>Streptomycetaceae</taxon>
        <taxon>Streptomyces</taxon>
    </lineage>
</organism>
<feature type="binding site" evidence="1">
    <location>
        <position position="306"/>
    </location>
    <ligand>
        <name>Zn(2+)</name>
        <dbReference type="ChEBI" id="CHEBI:29105"/>
    </ligand>
</feature>
<dbReference type="InterPro" id="IPR007822">
    <property type="entry name" value="LANC-like"/>
</dbReference>
<feature type="binding site" evidence="1">
    <location>
        <position position="307"/>
    </location>
    <ligand>
        <name>Zn(2+)</name>
        <dbReference type="ChEBI" id="CHEBI:29105"/>
    </ligand>
</feature>
<dbReference type="InterPro" id="IPR033889">
    <property type="entry name" value="LanC"/>
</dbReference>
<reference evidence="4" key="1">
    <citation type="journal article" date="2013" name="Genome Announc.">
        <title>Draft Genome Sequence of Streptomyces bottropensis ATCC 25435, a Bottromycin-Producing Actinomycete.</title>
        <authorList>
            <person name="Zhang H."/>
            <person name="Zhou W."/>
            <person name="Zhuang Y."/>
            <person name="Liang X."/>
            <person name="Liu T."/>
        </authorList>
    </citation>
    <scope>NUCLEOTIDE SEQUENCE [LARGE SCALE GENOMIC DNA]</scope>
    <source>
        <strain evidence="4">ATCC 25435</strain>
    </source>
</reference>
<dbReference type="Pfam" id="PF05147">
    <property type="entry name" value="LANC_like"/>
    <property type="match status" value="1"/>
</dbReference>
<proteinExistence type="predicted"/>
<protein>
    <submittedName>
        <fullName evidence="3">Putative lanthionine synthetase C-like protein</fullName>
    </submittedName>
</protein>
<dbReference type="EMBL" id="KB405094">
    <property type="protein sequence ID" value="EMF52970.1"/>
    <property type="molecule type" value="Genomic_DNA"/>
</dbReference>
<dbReference type="CDD" id="cd04793">
    <property type="entry name" value="LanC"/>
    <property type="match status" value="1"/>
</dbReference>
<dbReference type="PRINTS" id="PR01955">
    <property type="entry name" value="LANCFRANKIA"/>
</dbReference>
<dbReference type="PRINTS" id="PR01950">
    <property type="entry name" value="LANCSUPER"/>
</dbReference>
<dbReference type="AlphaFoldDB" id="M3FJ63"/>
<keyword evidence="1" id="KW-0862">Zinc</keyword>
<dbReference type="Proteomes" id="UP000030760">
    <property type="component" value="Unassembled WGS sequence"/>
</dbReference>
<dbReference type="GO" id="GO:0031179">
    <property type="term" value="P:peptide modification"/>
    <property type="evidence" value="ECO:0007669"/>
    <property type="project" value="InterPro"/>
</dbReference>
<dbReference type="SMART" id="SM01260">
    <property type="entry name" value="LANC_like"/>
    <property type="match status" value="1"/>
</dbReference>
<feature type="region of interest" description="Disordered" evidence="2">
    <location>
        <begin position="491"/>
        <end position="538"/>
    </location>
</feature>
<sequence>MTTAPPAPGADLATRQSLAHGPLGITLLHIERARRGLAPWQSVHRQLAAVGPLIDGDDASLFLGAPAMTYVLHLAATNSDRYAGALHALDTSVAAHTRRRLAAAHARIGQGRYASFAEYDLFRGLTGLGALLLRRLPESDELKAVLEYLVRLSEPVTGPKGQPLPGWWVEHAPASHQAATPGGHANAGLAHGIAGPLALLALAKRHGITVNDHDTAMARICHWLDRIRRSDHRGTRWPRWITDTNPTPVAPTAPSWCYGVPGLARAQQLAAIALGDEDRKRMAERALLLCLSDPHQLDQLTTRGLCHGVGGLLRTVQRVAEDAEAPTVFTDRLPELRERSLALPLRKKPASSKGRQERPWPSSAPNRGPRPPPTGMPACSCAEGDDVDHTGTTAMEGAILSVLAGTPLDEAAGEVRTSPARLADAVERYRAAGRAALTTSPAGWHQVNIEFADYPTAERAFRAYILPVLRTGPVGTWWFVRKSLAGACASRRARTRESKTPSRRSPKPSTAHCPGAWPRGGGPPCTSRKPSRSVVRKD</sequence>
<evidence type="ECO:0000256" key="2">
    <source>
        <dbReference type="SAM" id="MobiDB-lite"/>
    </source>
</evidence>
<evidence type="ECO:0000313" key="3">
    <source>
        <dbReference type="EMBL" id="EMF52970.1"/>
    </source>
</evidence>
<feature type="binding site" evidence="1">
    <location>
        <position position="257"/>
    </location>
    <ligand>
        <name>Zn(2+)</name>
        <dbReference type="ChEBI" id="CHEBI:29105"/>
    </ligand>
</feature>
<keyword evidence="1" id="KW-0479">Metal-binding</keyword>
<dbReference type="Gene3D" id="1.50.10.20">
    <property type="match status" value="1"/>
</dbReference>
<dbReference type="GO" id="GO:0046872">
    <property type="term" value="F:metal ion binding"/>
    <property type="evidence" value="ECO:0007669"/>
    <property type="project" value="UniProtKB-KW"/>
</dbReference>
<gene>
    <name evidence="3" type="ORF">SBD_6046</name>
</gene>
<evidence type="ECO:0000256" key="1">
    <source>
        <dbReference type="PIRSR" id="PIRSR607822-1"/>
    </source>
</evidence>
<accession>M3FJ63</accession>
<name>M3FJ63_9ACTN</name>
<evidence type="ECO:0000313" key="4">
    <source>
        <dbReference type="Proteomes" id="UP000030760"/>
    </source>
</evidence>
<dbReference type="SUPFAM" id="SSF158745">
    <property type="entry name" value="LanC-like"/>
    <property type="match status" value="1"/>
</dbReference>
<feature type="region of interest" description="Disordered" evidence="2">
    <location>
        <begin position="340"/>
        <end position="385"/>
    </location>
</feature>